<keyword evidence="4" id="KW-1185">Reference proteome</keyword>
<sequence>MRICAVQTKPVKGDIPRNIEIHKKLIALAVANSADIIIFPELSLTGYEPELANALAAPIDTPQLDDFQSISDAAHCTIGLGMPVKNDLGISISMILFRPHTPRGAYSKKYLHPDEEPFFISGQSSVGLIGAQSNIALAICYELSIPEHSETATKNGAEIYLASVAKSAAGVEKAAQTLSDIARNHSMAVLMSNCIGYCDNFESGGKTSVWAENGALVGQLDDKSEGILLYDTQTKEAIAHYL</sequence>
<feature type="domain" description="CN hydrolase" evidence="2">
    <location>
        <begin position="1"/>
        <end position="234"/>
    </location>
</feature>
<dbReference type="PANTHER" id="PTHR43674">
    <property type="entry name" value="NITRILASE C965.09-RELATED"/>
    <property type="match status" value="1"/>
</dbReference>
<protein>
    <submittedName>
        <fullName evidence="3">Carbon-nitrogen hydrolase family protein</fullName>
    </submittedName>
</protein>
<evidence type="ECO:0000259" key="2">
    <source>
        <dbReference type="PROSITE" id="PS50263"/>
    </source>
</evidence>
<proteinExistence type="predicted"/>
<dbReference type="RefSeq" id="WP_253523690.1">
    <property type="nucleotide sequence ID" value="NZ_JAMZEL010000001.1"/>
</dbReference>
<dbReference type="InterPro" id="IPR036526">
    <property type="entry name" value="C-N_Hydrolase_sf"/>
</dbReference>
<evidence type="ECO:0000313" key="3">
    <source>
        <dbReference type="EMBL" id="MCP1380788.1"/>
    </source>
</evidence>
<name>A0ABT1FJ14_9BACT</name>
<dbReference type="CDD" id="cd07197">
    <property type="entry name" value="nitrilase"/>
    <property type="match status" value="1"/>
</dbReference>
<dbReference type="PANTHER" id="PTHR43674:SF2">
    <property type="entry name" value="BETA-UREIDOPROPIONASE"/>
    <property type="match status" value="1"/>
</dbReference>
<reference evidence="3 4" key="1">
    <citation type="submission" date="2022-06" db="EMBL/GenBank/DDBJ databases">
        <title>Runella sp. S5 genome sequencing.</title>
        <authorList>
            <person name="Park S."/>
        </authorList>
    </citation>
    <scope>NUCLEOTIDE SEQUENCE [LARGE SCALE GENOMIC DNA]</scope>
    <source>
        <strain evidence="3 4">S5</strain>
    </source>
</reference>
<comment type="caution">
    <text evidence="3">The sequence shown here is derived from an EMBL/GenBank/DDBJ whole genome shotgun (WGS) entry which is preliminary data.</text>
</comment>
<dbReference type="InterPro" id="IPR003010">
    <property type="entry name" value="C-N_Hydrolase"/>
</dbReference>
<dbReference type="InterPro" id="IPR050345">
    <property type="entry name" value="Aliph_Amidase/BUP"/>
</dbReference>
<accession>A0ABT1FJ14</accession>
<evidence type="ECO:0000256" key="1">
    <source>
        <dbReference type="ARBA" id="ARBA00022801"/>
    </source>
</evidence>
<dbReference type="Pfam" id="PF00795">
    <property type="entry name" value="CN_hydrolase"/>
    <property type="match status" value="1"/>
</dbReference>
<dbReference type="EMBL" id="JAMZEL010000001">
    <property type="protein sequence ID" value="MCP1380788.1"/>
    <property type="molecule type" value="Genomic_DNA"/>
</dbReference>
<dbReference type="Proteomes" id="UP001204772">
    <property type="component" value="Unassembled WGS sequence"/>
</dbReference>
<dbReference type="GO" id="GO:0016787">
    <property type="term" value="F:hydrolase activity"/>
    <property type="evidence" value="ECO:0007669"/>
    <property type="project" value="UniProtKB-KW"/>
</dbReference>
<keyword evidence="1 3" id="KW-0378">Hydrolase</keyword>
<gene>
    <name evidence="3" type="ORF">NCI00_00055</name>
</gene>
<evidence type="ECO:0000313" key="4">
    <source>
        <dbReference type="Proteomes" id="UP001204772"/>
    </source>
</evidence>
<dbReference type="Gene3D" id="3.60.110.10">
    <property type="entry name" value="Carbon-nitrogen hydrolase"/>
    <property type="match status" value="1"/>
</dbReference>
<organism evidence="3 4">
    <name type="scientific">Runella salmonicolor</name>
    <dbReference type="NCBI Taxonomy" id="2950278"/>
    <lineage>
        <taxon>Bacteria</taxon>
        <taxon>Pseudomonadati</taxon>
        <taxon>Bacteroidota</taxon>
        <taxon>Cytophagia</taxon>
        <taxon>Cytophagales</taxon>
        <taxon>Spirosomataceae</taxon>
        <taxon>Runella</taxon>
    </lineage>
</organism>
<dbReference type="PROSITE" id="PS50263">
    <property type="entry name" value="CN_HYDROLASE"/>
    <property type="match status" value="1"/>
</dbReference>
<dbReference type="SUPFAM" id="SSF56317">
    <property type="entry name" value="Carbon-nitrogen hydrolase"/>
    <property type="match status" value="1"/>
</dbReference>